<accession>A0A255IH68</accession>
<name>A0A255IH68_9FIRM</name>
<keyword evidence="1" id="KW-1133">Transmembrane helix</keyword>
<evidence type="ECO:0000313" key="2">
    <source>
        <dbReference type="EMBL" id="PXV90244.1"/>
    </source>
</evidence>
<dbReference type="Proteomes" id="UP000216411">
    <property type="component" value="Unassembled WGS sequence"/>
</dbReference>
<organism evidence="3 4">
    <name type="scientific">Lachnotalea glycerini</name>
    <dbReference type="NCBI Taxonomy" id="1763509"/>
    <lineage>
        <taxon>Bacteria</taxon>
        <taxon>Bacillati</taxon>
        <taxon>Bacillota</taxon>
        <taxon>Clostridia</taxon>
        <taxon>Lachnospirales</taxon>
        <taxon>Lachnospiraceae</taxon>
        <taxon>Lachnotalea</taxon>
    </lineage>
</organism>
<keyword evidence="1" id="KW-0472">Membrane</keyword>
<dbReference type="RefSeq" id="WP_094377568.1">
    <property type="nucleotide sequence ID" value="NZ_NOKA02000032.1"/>
</dbReference>
<evidence type="ECO:0000313" key="5">
    <source>
        <dbReference type="Proteomes" id="UP000247523"/>
    </source>
</evidence>
<keyword evidence="4" id="KW-1185">Reference proteome</keyword>
<keyword evidence="1" id="KW-0812">Transmembrane</keyword>
<reference evidence="2 5" key="2">
    <citation type="submission" date="2018-05" db="EMBL/GenBank/DDBJ databases">
        <title>Genomic Encyclopedia of Type Strains, Phase IV (KMG-IV): sequencing the most valuable type-strain genomes for metagenomic binning, comparative biology and taxonomic classification.</title>
        <authorList>
            <person name="Goeker M."/>
        </authorList>
    </citation>
    <scope>NUCLEOTIDE SEQUENCE [LARGE SCALE GENOMIC DNA]</scope>
    <source>
        <strain evidence="2 5">DSM 28816</strain>
    </source>
</reference>
<sequence>MKSKIKDNYFILDVTNVILCTVMLGMSIIALINIENNAVLFPYIILMGAIVNILAGLKRVIQVNKGKIYLFGGIFLFVISLMLFMGFGGF</sequence>
<dbReference type="Pfam" id="PF20342">
    <property type="entry name" value="DUF6637"/>
    <property type="match status" value="1"/>
</dbReference>
<evidence type="ECO:0008006" key="6">
    <source>
        <dbReference type="Google" id="ProtNLM"/>
    </source>
</evidence>
<reference evidence="3" key="3">
    <citation type="submission" date="2018-07" db="EMBL/GenBank/DDBJ databases">
        <authorList>
            <person name="Quirk P.G."/>
            <person name="Krulwich T.A."/>
        </authorList>
    </citation>
    <scope>NUCLEOTIDE SEQUENCE</scope>
    <source>
        <strain evidence="3">CCRI-19302</strain>
    </source>
</reference>
<feature type="transmembrane region" description="Helical" evidence="1">
    <location>
        <begin position="38"/>
        <end position="57"/>
    </location>
</feature>
<proteinExistence type="predicted"/>
<feature type="transmembrane region" description="Helical" evidence="1">
    <location>
        <begin position="9"/>
        <end position="32"/>
    </location>
</feature>
<dbReference type="EMBL" id="QICS01000005">
    <property type="protein sequence ID" value="PXV90244.1"/>
    <property type="molecule type" value="Genomic_DNA"/>
</dbReference>
<comment type="caution">
    <text evidence="3">The sequence shown here is derived from an EMBL/GenBank/DDBJ whole genome shotgun (WGS) entry which is preliminary data.</text>
</comment>
<protein>
    <recommendedName>
        <fullName evidence="6">DUF3953 domain-containing protein</fullName>
    </recommendedName>
</protein>
<evidence type="ECO:0000256" key="1">
    <source>
        <dbReference type="SAM" id="Phobius"/>
    </source>
</evidence>
<feature type="transmembrane region" description="Helical" evidence="1">
    <location>
        <begin position="69"/>
        <end position="87"/>
    </location>
</feature>
<evidence type="ECO:0000313" key="3">
    <source>
        <dbReference type="EMBL" id="RDY30636.1"/>
    </source>
</evidence>
<evidence type="ECO:0000313" key="4">
    <source>
        <dbReference type="Proteomes" id="UP000216411"/>
    </source>
</evidence>
<dbReference type="InterPro" id="IPR046577">
    <property type="entry name" value="DUF6637"/>
</dbReference>
<reference evidence="3 4" key="1">
    <citation type="journal article" date="2017" name="Genome Announc.">
        <title>Draft Genome Sequence of a Sporulating and Motile Strain of Lachnotalea glycerini Isolated from Water in Quebec City, Canada.</title>
        <authorList>
            <person name="Maheux A.F."/>
            <person name="Boudreau D.K."/>
            <person name="Berube E."/>
            <person name="Boissinot M."/>
            <person name="Raymond F."/>
            <person name="Brodeur S."/>
            <person name="Corbeil J."/>
            <person name="Isabel S."/>
            <person name="Omar R.F."/>
            <person name="Bergeron M.G."/>
        </authorList>
    </citation>
    <scope>NUCLEOTIDE SEQUENCE [LARGE SCALE GENOMIC DNA]</scope>
    <source>
        <strain evidence="3 4">CCRI-19302</strain>
    </source>
</reference>
<dbReference type="EMBL" id="NOKA02000032">
    <property type="protein sequence ID" value="RDY30636.1"/>
    <property type="molecule type" value="Genomic_DNA"/>
</dbReference>
<dbReference type="Proteomes" id="UP000247523">
    <property type="component" value="Unassembled WGS sequence"/>
</dbReference>
<gene>
    <name evidence="2" type="ORF">C8E03_105152</name>
    <name evidence="3" type="ORF">CG710_013820</name>
</gene>
<dbReference type="AlphaFoldDB" id="A0A255IH68"/>